<accession>A0A1B0FNQ8</accession>
<evidence type="ECO:0000256" key="1">
    <source>
        <dbReference type="SAM" id="MobiDB-lite"/>
    </source>
</evidence>
<dbReference type="AlphaFoldDB" id="A0A1B0FNQ8"/>
<dbReference type="VEuPathDB" id="VectorBase:GMOY005502"/>
<reference evidence="2" key="1">
    <citation type="submission" date="2020-05" db="UniProtKB">
        <authorList>
            <consortium name="EnsemblMetazoa"/>
        </authorList>
    </citation>
    <scope>IDENTIFICATION</scope>
    <source>
        <strain evidence="2">Yale</strain>
    </source>
</reference>
<feature type="region of interest" description="Disordered" evidence="1">
    <location>
        <begin position="29"/>
        <end position="48"/>
    </location>
</feature>
<evidence type="ECO:0000313" key="2">
    <source>
        <dbReference type="EnsemblMetazoa" id="GMOY005502-PA"/>
    </source>
</evidence>
<sequence>MWLRFLTSLFLAYGLYIWYQKDNQEETASPKYNRERLIPPNVEIPQPPSRSTLHIYQKA</sequence>
<protein>
    <submittedName>
        <fullName evidence="2">Uncharacterized protein</fullName>
    </submittedName>
</protein>
<organism evidence="2 3">
    <name type="scientific">Glossina morsitans morsitans</name>
    <name type="common">Savannah tsetse fly</name>
    <dbReference type="NCBI Taxonomy" id="37546"/>
    <lineage>
        <taxon>Eukaryota</taxon>
        <taxon>Metazoa</taxon>
        <taxon>Ecdysozoa</taxon>
        <taxon>Arthropoda</taxon>
        <taxon>Hexapoda</taxon>
        <taxon>Insecta</taxon>
        <taxon>Pterygota</taxon>
        <taxon>Neoptera</taxon>
        <taxon>Endopterygota</taxon>
        <taxon>Diptera</taxon>
        <taxon>Brachycera</taxon>
        <taxon>Muscomorpha</taxon>
        <taxon>Hippoboscoidea</taxon>
        <taxon>Glossinidae</taxon>
        <taxon>Glossina</taxon>
    </lineage>
</organism>
<dbReference type="EMBL" id="CCAG010007672">
    <property type="status" value="NOT_ANNOTATED_CDS"/>
    <property type="molecule type" value="Genomic_DNA"/>
</dbReference>
<dbReference type="Proteomes" id="UP000092444">
    <property type="component" value="Unassembled WGS sequence"/>
</dbReference>
<evidence type="ECO:0000313" key="3">
    <source>
        <dbReference type="Proteomes" id="UP000092444"/>
    </source>
</evidence>
<keyword evidence="3" id="KW-1185">Reference proteome</keyword>
<proteinExistence type="predicted"/>
<dbReference type="EnsemblMetazoa" id="GMOY005502-RA">
    <property type="protein sequence ID" value="GMOY005502-PA"/>
    <property type="gene ID" value="GMOY005502"/>
</dbReference>
<name>A0A1B0FNQ8_GLOMM</name>